<organism evidence="2">
    <name type="scientific">Anopheles coluzzii</name>
    <name type="common">African malaria mosquito</name>
    <dbReference type="NCBI Taxonomy" id="1518534"/>
    <lineage>
        <taxon>Eukaryota</taxon>
        <taxon>Metazoa</taxon>
        <taxon>Ecdysozoa</taxon>
        <taxon>Arthropoda</taxon>
        <taxon>Hexapoda</taxon>
        <taxon>Insecta</taxon>
        <taxon>Pterygota</taxon>
        <taxon>Neoptera</taxon>
        <taxon>Endopterygota</taxon>
        <taxon>Diptera</taxon>
        <taxon>Nematocera</taxon>
        <taxon>Culicoidea</taxon>
        <taxon>Culicidae</taxon>
        <taxon>Anophelinae</taxon>
        <taxon>Anopheles</taxon>
    </lineage>
</organism>
<dbReference type="Proteomes" id="UP000075882">
    <property type="component" value="Unassembled WGS sequence"/>
</dbReference>
<reference evidence="2" key="1">
    <citation type="submission" date="2022-08" db="UniProtKB">
        <authorList>
            <consortium name="EnsemblMetazoa"/>
        </authorList>
    </citation>
    <scope>IDENTIFICATION</scope>
</reference>
<evidence type="ECO:0000256" key="1">
    <source>
        <dbReference type="SAM" id="MobiDB-lite"/>
    </source>
</evidence>
<dbReference type="AlphaFoldDB" id="A0A8W7PEA3"/>
<proteinExistence type="predicted"/>
<evidence type="ECO:0000313" key="2">
    <source>
        <dbReference type="EnsemblMetazoa" id="ACOM030286-PA.1"/>
    </source>
</evidence>
<feature type="compositionally biased region" description="Polar residues" evidence="1">
    <location>
        <begin position="138"/>
        <end position="158"/>
    </location>
</feature>
<protein>
    <submittedName>
        <fullName evidence="2">Uncharacterized protein</fullName>
    </submittedName>
</protein>
<feature type="compositionally biased region" description="Low complexity" evidence="1">
    <location>
        <begin position="103"/>
        <end position="126"/>
    </location>
</feature>
<feature type="region of interest" description="Disordered" evidence="1">
    <location>
        <begin position="37"/>
        <end position="158"/>
    </location>
</feature>
<name>A0A8W7PEA3_ANOCL</name>
<feature type="compositionally biased region" description="Polar residues" evidence="1">
    <location>
        <begin position="37"/>
        <end position="62"/>
    </location>
</feature>
<accession>A0A8W7PEA3</accession>
<dbReference type="EnsemblMetazoa" id="ACOM030286-RA">
    <property type="protein sequence ID" value="ACOM030286-PA.1"/>
    <property type="gene ID" value="ACOM030286"/>
</dbReference>
<sequence length="441" mass="49017">MNPTRSANRRHSFSVSGAPLIITTPYAINASIHCRSAPSSASTCSNENSFSTPPNPAAPQTTGSGRYHSRRYRSVSAPRKLLPKSHPNSYTDRPCASPSPHCTSSERPPSSTPTRTTFTPSTSNRSQTSTRLVEPPQTAGNSYRCSVAPPSSASRTVTTTRDRFASKVASLICNDEDGADDVATVWWFSSAEPDFTLARRSSPVSRSAGRGGADDDAFRTVPELVRVCLFNAVLCPVVHLMETKLFTPKTYFPVVAHRTTPRRQTHLSHLLDGGIGLYHVVERQLILVVDPVDVTPPRNLPQHQPERVHIRPLERIELRHVDRLIQHLRGHVALGADAMRRRLVDRVGRDDVTHRQPQVADAARQVRLHQYVLRLEVPVSDRGLAARTDNVHVQMGQPGRYRERHLEHRVRIDAAGSEKIEQRPILVIVRHQPELRPGAVI</sequence>